<dbReference type="Proteomes" id="UP000031563">
    <property type="component" value="Unassembled WGS sequence"/>
</dbReference>
<dbReference type="AlphaFoldDB" id="A0A0F5I9A8"/>
<keyword evidence="3" id="KW-1185">Reference proteome</keyword>
<reference evidence="2" key="1">
    <citation type="submission" date="2015-02" db="EMBL/GenBank/DDBJ databases">
        <title>Genome Assembly of Bacillaceae bacterium MTCC 8252.</title>
        <authorList>
            <person name="Verma A."/>
            <person name="Khatri I."/>
            <person name="Mual P."/>
            <person name="Subramanian S."/>
            <person name="Krishnamurthi S."/>
        </authorList>
    </citation>
    <scope>NUCLEOTIDE SEQUENCE [LARGE SCALE GENOMIC DNA]</scope>
    <source>
        <strain evidence="2">MTCC 8252</strain>
    </source>
</reference>
<dbReference type="Gene3D" id="3.20.20.140">
    <property type="entry name" value="Metal-dependent hydrolases"/>
    <property type="match status" value="1"/>
</dbReference>
<accession>A0A0F5I9A8</accession>
<dbReference type="RefSeq" id="WP_040036396.1">
    <property type="nucleotide sequence ID" value="NZ_JWIQ02000006.1"/>
</dbReference>
<dbReference type="InterPro" id="IPR032466">
    <property type="entry name" value="Metal_Hydrolase"/>
</dbReference>
<dbReference type="EMBL" id="JWIR02000019">
    <property type="protein sequence ID" value="KKB41767.1"/>
    <property type="molecule type" value="Genomic_DNA"/>
</dbReference>
<dbReference type="InterPro" id="IPR051781">
    <property type="entry name" value="Metallo-dep_Hydrolase"/>
</dbReference>
<dbReference type="PANTHER" id="PTHR43135:SF3">
    <property type="entry name" value="ALPHA-D-RIBOSE 1-METHYLPHOSPHONATE 5-TRIPHOSPHATE DIPHOSPHATASE"/>
    <property type="match status" value="1"/>
</dbReference>
<evidence type="ECO:0000313" key="3">
    <source>
        <dbReference type="Proteomes" id="UP000031563"/>
    </source>
</evidence>
<dbReference type="InterPro" id="IPR057744">
    <property type="entry name" value="OTAase-like"/>
</dbReference>
<dbReference type="SUPFAM" id="SSF51338">
    <property type="entry name" value="Composite domain of metallo-dependent hydrolases"/>
    <property type="match status" value="1"/>
</dbReference>
<evidence type="ECO:0000259" key="1">
    <source>
        <dbReference type="Pfam" id="PF01979"/>
    </source>
</evidence>
<dbReference type="GO" id="GO:0016810">
    <property type="term" value="F:hydrolase activity, acting on carbon-nitrogen (but not peptide) bonds"/>
    <property type="evidence" value="ECO:0007669"/>
    <property type="project" value="InterPro"/>
</dbReference>
<dbReference type="SUPFAM" id="SSF51556">
    <property type="entry name" value="Metallo-dependent hydrolases"/>
    <property type="match status" value="1"/>
</dbReference>
<gene>
    <name evidence="2" type="ORF">QY95_00574</name>
</gene>
<protein>
    <submittedName>
        <fullName evidence="2">Prolidase</fullName>
    </submittedName>
</protein>
<dbReference type="OrthoDB" id="9797498at2"/>
<evidence type="ECO:0000313" key="2">
    <source>
        <dbReference type="EMBL" id="KKB41767.1"/>
    </source>
</evidence>
<proteinExistence type="predicted"/>
<organism evidence="2 3">
    <name type="scientific">Bacillus thermotolerans</name>
    <name type="common">Quasibacillus thermotolerans</name>
    <dbReference type="NCBI Taxonomy" id="1221996"/>
    <lineage>
        <taxon>Bacteria</taxon>
        <taxon>Bacillati</taxon>
        <taxon>Bacillota</taxon>
        <taxon>Bacilli</taxon>
        <taxon>Bacillales</taxon>
        <taxon>Bacillaceae</taxon>
        <taxon>Bacillus</taxon>
    </lineage>
</organism>
<dbReference type="CDD" id="cd01299">
    <property type="entry name" value="Met_dep_hydrolase_A"/>
    <property type="match status" value="1"/>
</dbReference>
<dbReference type="Pfam" id="PF01979">
    <property type="entry name" value="Amidohydro_1"/>
    <property type="match status" value="1"/>
</dbReference>
<dbReference type="InterPro" id="IPR011059">
    <property type="entry name" value="Metal-dep_hydrolase_composite"/>
</dbReference>
<sequence length="427" mass="46828">MKAKLFKNGFLIDGTGKAPLKNIDVLVEGNKITQIDHNIDVPERLQKEGVEVIELNGKTIMPGMTEAHTHLTWSDSLYIQDIDLKPIEETMVDATLNAEILLKSGFTSSVSAAARGRVDIAIRDAINKGKIPGPRLLANGAEVSASGSFVDVQPNHVRVHGLAILADGEDAVRKTVRSLFKEGADLVKLNVSGESLTAHARSEDTLYTYKEVRAAVEEAHARGKRVYTHARSSDSVRYCVEAGVDIIGHADFINDEVFEMLVENKEKHFVVPALNWLVSTLEEGANYFGQEAIDATGYKEGLEIALRNMNRLYKAGVRILPGGDYGFKWCPHGQYARDLEHFVKLVGMTPMDAIVSATKYGSQIMQMEDQIGTIETGKLADILVVDGNPLDDISILQDKEKLNVIMKDGEYVVNELKTTAAVENPVA</sequence>
<name>A0A0F5I9A8_BACTR</name>
<dbReference type="InterPro" id="IPR006680">
    <property type="entry name" value="Amidohydro-rel"/>
</dbReference>
<dbReference type="PANTHER" id="PTHR43135">
    <property type="entry name" value="ALPHA-D-RIBOSE 1-METHYLPHOSPHONATE 5-TRIPHOSPHATE DIPHOSPHATASE"/>
    <property type="match status" value="1"/>
</dbReference>
<dbReference type="Gene3D" id="2.30.40.10">
    <property type="entry name" value="Urease, subunit C, domain 1"/>
    <property type="match status" value="1"/>
</dbReference>
<dbReference type="STRING" id="1221996.QY95_00574"/>
<comment type="caution">
    <text evidence="2">The sequence shown here is derived from an EMBL/GenBank/DDBJ whole genome shotgun (WGS) entry which is preliminary data.</text>
</comment>
<feature type="domain" description="Amidohydrolase-related" evidence="1">
    <location>
        <begin position="59"/>
        <end position="411"/>
    </location>
</feature>